<sequence>MIKKLSQGHSLVIVIRISAVLMKI</sequence>
<accession>A0A2P2N9G2</accession>
<name>A0A2P2N9G2_RHIMU</name>
<dbReference type="AlphaFoldDB" id="A0A2P2N9G2"/>
<dbReference type="EMBL" id="GGEC01058566">
    <property type="protein sequence ID" value="MBX39050.1"/>
    <property type="molecule type" value="Transcribed_RNA"/>
</dbReference>
<protein>
    <submittedName>
        <fullName evidence="1">Uncharacterized protein</fullName>
    </submittedName>
</protein>
<reference evidence="1" key="1">
    <citation type="submission" date="2018-02" db="EMBL/GenBank/DDBJ databases">
        <title>Rhizophora mucronata_Transcriptome.</title>
        <authorList>
            <person name="Meera S.P."/>
            <person name="Sreeshan A."/>
            <person name="Augustine A."/>
        </authorList>
    </citation>
    <scope>NUCLEOTIDE SEQUENCE</scope>
    <source>
        <tissue evidence="1">Leaf</tissue>
    </source>
</reference>
<organism evidence="1">
    <name type="scientific">Rhizophora mucronata</name>
    <name type="common">Asiatic mangrove</name>
    <dbReference type="NCBI Taxonomy" id="61149"/>
    <lineage>
        <taxon>Eukaryota</taxon>
        <taxon>Viridiplantae</taxon>
        <taxon>Streptophyta</taxon>
        <taxon>Embryophyta</taxon>
        <taxon>Tracheophyta</taxon>
        <taxon>Spermatophyta</taxon>
        <taxon>Magnoliopsida</taxon>
        <taxon>eudicotyledons</taxon>
        <taxon>Gunneridae</taxon>
        <taxon>Pentapetalae</taxon>
        <taxon>rosids</taxon>
        <taxon>fabids</taxon>
        <taxon>Malpighiales</taxon>
        <taxon>Rhizophoraceae</taxon>
        <taxon>Rhizophora</taxon>
    </lineage>
</organism>
<proteinExistence type="predicted"/>
<evidence type="ECO:0000313" key="1">
    <source>
        <dbReference type="EMBL" id="MBX39050.1"/>
    </source>
</evidence>